<accession>A0ACC4DHF4</accession>
<protein>
    <submittedName>
        <fullName evidence="1">Uncharacterized protein</fullName>
    </submittedName>
</protein>
<dbReference type="EMBL" id="JBGNUJ010000010">
    <property type="protein sequence ID" value="KAL3955572.1"/>
    <property type="molecule type" value="Genomic_DNA"/>
</dbReference>
<organism evidence="1 2">
    <name type="scientific">Purpureocillium lilacinum</name>
    <name type="common">Paecilomyces lilacinus</name>
    <dbReference type="NCBI Taxonomy" id="33203"/>
    <lineage>
        <taxon>Eukaryota</taxon>
        <taxon>Fungi</taxon>
        <taxon>Dikarya</taxon>
        <taxon>Ascomycota</taxon>
        <taxon>Pezizomycotina</taxon>
        <taxon>Sordariomycetes</taxon>
        <taxon>Hypocreomycetidae</taxon>
        <taxon>Hypocreales</taxon>
        <taxon>Ophiocordycipitaceae</taxon>
        <taxon>Purpureocillium</taxon>
    </lineage>
</organism>
<evidence type="ECO:0000313" key="2">
    <source>
        <dbReference type="Proteomes" id="UP001638806"/>
    </source>
</evidence>
<sequence>MQPCNYGIDHPGRLEWEQQRRTRDHDGACKVASGGVARSSSTDNIAREASVRARILCRLGNCSWQLTYQHTDDSTYGSRRRGSSECLARPCGIAVAANATLEPVQEICCSPLLLRHRRRSCFVDISHQVARVMRVRLCRPKRSEHAQQHISHRNRRHPARQAKHAAQNKARSTSLRIASTWHPLAAYCMQSPDGADALAPAVQLGSVAHQGDGGRATYTRPMAARRRPTPCRLAQAHAARWLLAQASADMAGPSCPPLRHGVGIPKTPGPSGAGEALGRPTWPTSPCIYRGTRLRDRTSSRKLCWD</sequence>
<evidence type="ECO:0000313" key="1">
    <source>
        <dbReference type="EMBL" id="KAL3955572.1"/>
    </source>
</evidence>
<reference evidence="1" key="1">
    <citation type="submission" date="2024-12" db="EMBL/GenBank/DDBJ databases">
        <title>Comparative genomics and development of molecular markers within Purpureocillium lilacinum and among Purpureocillium species.</title>
        <authorList>
            <person name="Yeh Z.-Y."/>
            <person name="Ni N.-T."/>
            <person name="Lo P.-H."/>
            <person name="Mushyakhwo K."/>
            <person name="Lin C.-F."/>
            <person name="Nai Y.-S."/>
        </authorList>
    </citation>
    <scope>NUCLEOTIDE SEQUENCE</scope>
    <source>
        <strain evidence="1">NCHU-NPUST-175</strain>
    </source>
</reference>
<name>A0ACC4DHF4_PURLI</name>
<proteinExistence type="predicted"/>
<dbReference type="Proteomes" id="UP001638806">
    <property type="component" value="Unassembled WGS sequence"/>
</dbReference>
<comment type="caution">
    <text evidence="1">The sequence shown here is derived from an EMBL/GenBank/DDBJ whole genome shotgun (WGS) entry which is preliminary data.</text>
</comment>
<keyword evidence="2" id="KW-1185">Reference proteome</keyword>
<gene>
    <name evidence="1" type="ORF">ACCO45_011135</name>
</gene>